<gene>
    <name evidence="2" type="ORF">GCM10020369_11170</name>
</gene>
<feature type="domain" description="Pyridoxamine 5'-phosphate oxidase N-terminal" evidence="1">
    <location>
        <begin position="13"/>
        <end position="109"/>
    </location>
</feature>
<protein>
    <recommendedName>
        <fullName evidence="1">Pyridoxamine 5'-phosphate oxidase N-terminal domain-containing protein</fullName>
    </recommendedName>
</protein>
<evidence type="ECO:0000313" key="3">
    <source>
        <dbReference type="Proteomes" id="UP001501676"/>
    </source>
</evidence>
<name>A0ABP6ST83_9ACTN</name>
<proteinExistence type="predicted"/>
<keyword evidence="3" id="KW-1185">Reference proteome</keyword>
<dbReference type="InterPro" id="IPR011576">
    <property type="entry name" value="Pyridox_Oxase_N"/>
</dbReference>
<dbReference type="EMBL" id="BAAAYN010000006">
    <property type="protein sequence ID" value="GAA3383813.1"/>
    <property type="molecule type" value="Genomic_DNA"/>
</dbReference>
<organism evidence="2 3">
    <name type="scientific">Cryptosporangium minutisporangium</name>
    <dbReference type="NCBI Taxonomy" id="113569"/>
    <lineage>
        <taxon>Bacteria</taxon>
        <taxon>Bacillati</taxon>
        <taxon>Actinomycetota</taxon>
        <taxon>Actinomycetes</taxon>
        <taxon>Cryptosporangiales</taxon>
        <taxon>Cryptosporangiaceae</taxon>
        <taxon>Cryptosporangium</taxon>
    </lineage>
</organism>
<reference evidence="3" key="1">
    <citation type="journal article" date="2019" name="Int. J. Syst. Evol. Microbiol.">
        <title>The Global Catalogue of Microorganisms (GCM) 10K type strain sequencing project: providing services to taxonomists for standard genome sequencing and annotation.</title>
        <authorList>
            <consortium name="The Broad Institute Genomics Platform"/>
            <consortium name="The Broad Institute Genome Sequencing Center for Infectious Disease"/>
            <person name="Wu L."/>
            <person name="Ma J."/>
        </authorList>
    </citation>
    <scope>NUCLEOTIDE SEQUENCE [LARGE SCALE GENOMIC DNA]</scope>
    <source>
        <strain evidence="3">JCM 9458</strain>
    </source>
</reference>
<dbReference type="InterPro" id="IPR012349">
    <property type="entry name" value="Split_barrel_FMN-bd"/>
</dbReference>
<dbReference type="Proteomes" id="UP001501676">
    <property type="component" value="Unassembled WGS sequence"/>
</dbReference>
<sequence length="160" mass="17391">MPHVNSPSGDLTALARAIVDTNLYLTLGTADSAGTPWVSPVCFVADRYRDFYWVSKTDALHSRNVAVRPAVSIVIYDSTVPVYQGRAVYLQAVAVEVPAAELDAGVEVYNRPAAERGVTRLERSDVEGSAPYRLYRATATQHFTLDPNGRDLRVPVAPSA</sequence>
<comment type="caution">
    <text evidence="2">The sequence shown here is derived from an EMBL/GenBank/DDBJ whole genome shotgun (WGS) entry which is preliminary data.</text>
</comment>
<accession>A0ABP6ST83</accession>
<dbReference type="Gene3D" id="2.30.110.10">
    <property type="entry name" value="Electron Transport, Fmn-binding Protein, Chain A"/>
    <property type="match status" value="1"/>
</dbReference>
<evidence type="ECO:0000259" key="1">
    <source>
        <dbReference type="Pfam" id="PF01243"/>
    </source>
</evidence>
<dbReference type="SUPFAM" id="SSF50475">
    <property type="entry name" value="FMN-binding split barrel"/>
    <property type="match status" value="1"/>
</dbReference>
<dbReference type="Pfam" id="PF01243">
    <property type="entry name" value="PNPOx_N"/>
    <property type="match status" value="1"/>
</dbReference>
<evidence type="ECO:0000313" key="2">
    <source>
        <dbReference type="EMBL" id="GAA3383813.1"/>
    </source>
</evidence>